<feature type="region of interest" description="Disordered" evidence="1">
    <location>
        <begin position="328"/>
        <end position="352"/>
    </location>
</feature>
<dbReference type="AlphaFoldDB" id="A0A151JNR8"/>
<feature type="domain" description="Integrase catalytic" evidence="2">
    <location>
        <begin position="810"/>
        <end position="1002"/>
    </location>
</feature>
<dbReference type="STRING" id="471704.A0A151JNR8"/>
<dbReference type="EMBL" id="KQ978855">
    <property type="protein sequence ID" value="KYN27942.1"/>
    <property type="molecule type" value="Genomic_DNA"/>
</dbReference>
<dbReference type="CDD" id="cd00303">
    <property type="entry name" value="retropepsin_like"/>
    <property type="match status" value="1"/>
</dbReference>
<dbReference type="Proteomes" id="UP000078492">
    <property type="component" value="Unassembled WGS sequence"/>
</dbReference>
<dbReference type="InterPro" id="IPR040676">
    <property type="entry name" value="DUF5641"/>
</dbReference>
<evidence type="ECO:0000256" key="1">
    <source>
        <dbReference type="SAM" id="MobiDB-lite"/>
    </source>
</evidence>
<dbReference type="PANTHER" id="PTHR47331">
    <property type="entry name" value="PHD-TYPE DOMAIN-CONTAINING PROTEIN"/>
    <property type="match status" value="1"/>
</dbReference>
<evidence type="ECO:0000259" key="2">
    <source>
        <dbReference type="PROSITE" id="PS50994"/>
    </source>
</evidence>
<dbReference type="InterPro" id="IPR036397">
    <property type="entry name" value="RNaseH_sf"/>
</dbReference>
<accession>A0A151JNR8</accession>
<dbReference type="InterPro" id="IPR005312">
    <property type="entry name" value="DUF1759"/>
</dbReference>
<dbReference type="SUPFAM" id="SSF53098">
    <property type="entry name" value="Ribonuclease H-like"/>
    <property type="match status" value="1"/>
</dbReference>
<reference evidence="3 4" key="1">
    <citation type="submission" date="2015-09" db="EMBL/GenBank/DDBJ databases">
        <title>Trachymyrmex cornetzi WGS genome.</title>
        <authorList>
            <person name="Nygaard S."/>
            <person name="Hu H."/>
            <person name="Boomsma J."/>
            <person name="Zhang G."/>
        </authorList>
    </citation>
    <scope>NUCLEOTIDE SEQUENCE [LARGE SCALE GENOMIC DNA]</scope>
    <source>
        <strain evidence="3">Tcor2-1</strain>
        <tissue evidence="3">Whole body</tissue>
    </source>
</reference>
<dbReference type="Pfam" id="PF18701">
    <property type="entry name" value="DUF5641"/>
    <property type="match status" value="1"/>
</dbReference>
<feature type="compositionally biased region" description="Polar residues" evidence="1">
    <location>
        <begin position="336"/>
        <end position="352"/>
    </location>
</feature>
<gene>
    <name evidence="3" type="ORF">ALC57_02653</name>
</gene>
<proteinExistence type="predicted"/>
<dbReference type="Gene3D" id="2.40.70.10">
    <property type="entry name" value="Acid Proteases"/>
    <property type="match status" value="1"/>
</dbReference>
<dbReference type="GO" id="GO:0003676">
    <property type="term" value="F:nucleic acid binding"/>
    <property type="evidence" value="ECO:0007669"/>
    <property type="project" value="InterPro"/>
</dbReference>
<dbReference type="Pfam" id="PF03564">
    <property type="entry name" value="DUF1759"/>
    <property type="match status" value="1"/>
</dbReference>
<protein>
    <recommendedName>
        <fullName evidence="2">Integrase catalytic domain-containing protein</fullName>
    </recommendedName>
</protein>
<evidence type="ECO:0000313" key="3">
    <source>
        <dbReference type="EMBL" id="KYN27942.1"/>
    </source>
</evidence>
<dbReference type="InterPro" id="IPR021109">
    <property type="entry name" value="Peptidase_aspartic_dom_sf"/>
</dbReference>
<evidence type="ECO:0000313" key="4">
    <source>
        <dbReference type="Proteomes" id="UP000078492"/>
    </source>
</evidence>
<dbReference type="PROSITE" id="PS50994">
    <property type="entry name" value="INTEGRASE"/>
    <property type="match status" value="1"/>
</dbReference>
<keyword evidence="4" id="KW-1185">Reference proteome</keyword>
<name>A0A151JNR8_9HYME</name>
<organism evidence="3 4">
    <name type="scientific">Trachymyrmex cornetzi</name>
    <dbReference type="NCBI Taxonomy" id="471704"/>
    <lineage>
        <taxon>Eukaryota</taxon>
        <taxon>Metazoa</taxon>
        <taxon>Ecdysozoa</taxon>
        <taxon>Arthropoda</taxon>
        <taxon>Hexapoda</taxon>
        <taxon>Insecta</taxon>
        <taxon>Pterygota</taxon>
        <taxon>Neoptera</taxon>
        <taxon>Endopterygota</taxon>
        <taxon>Hymenoptera</taxon>
        <taxon>Apocrita</taxon>
        <taxon>Aculeata</taxon>
        <taxon>Formicoidea</taxon>
        <taxon>Formicidae</taxon>
        <taxon>Myrmicinae</taxon>
        <taxon>Trachymyrmex</taxon>
    </lineage>
</organism>
<dbReference type="InterPro" id="IPR012337">
    <property type="entry name" value="RNaseH-like_sf"/>
</dbReference>
<sequence>MLETHELDRNEFEETYYDITSRFQELIISRGATSNPVTETRPANINRNRVSGTSLKLPKIDLPSFSGSYEEWYPFHDTFQSLIHRDRSINEIQKFHYLKAALKGKAAELVQSLEMSADNYEQAWQMLIKRYDNKRLIIQKHLRALFKLPSVTKENFNALRQLVDGVLKHIRALKAMGRPTDSWGDLIIHLVTGKLDHNTNKEWEDSITGNDIPTLQHLTEFLEHRCHTSEAINRKGSSLQTQVKVGQAKVSALVSTKTASCQRCKKDHQIYSCKQFLDLSPEDRLNFIKEAKLCWNCLKASSHTARNCRYGNCKTCGKRHNSLLHISGDKSETKVSESSNQTTTQQGNASTTNVAHTTMSNVTSQVFLSTALVNVRDCQGNKQTCRILLDSGSQSNFITKDLVQRLGLTVKPIDISIVGVNHACSQVKRMTQVQLSSRFYAYNIIINCLILKITERLPTISMDKTNFKLSANLPIADPEFNQSKDIDILLGAEIFWGTLCVGQIKETAEHPLLQKTLFGWVLSGRYPNNTIPMETIQCNIATSHVSLEQAIERFWQTEQISSDSSLTTEERECEAHYKENYRRTDDGSFIVKLPIKKNGLQTLGRSYDVALKRFHALENRLSRHPEMKTAYTQFMQEYIELWFAQNATEWCIKNWLTEQKIPEARGTTTTVAVQQEILEIFNRYSTLDKLIRVQGYILRFIHNCRSDKSKRRGDLSAIEIDTATYSLVRMVQTSAFSSELKHLLNHQPLPRSSKLLSLTPVIDEQGILRVGGRLQRANLPYSARHQMLLPSKHPFTKLLIENEHSRLRVQSSRPFSHVGVDFCGPFYLRESKRRNSRTNKSYVAIFVCLATKAVHVEMAFDLSAEGFIHVLRRFIGRRGKPSDIYSDNATNFVGTDRELKKLHEMFTEEQRKLTQDCATQGVQWHFIPPRAPHFGGIWEAAVRSFKTHFRKVVGETLLTTDEMLTLSIQIEAILNSRPITVLSSDPNDLTYLSPGHFLIGDVLTDVPEPTLLNVQDNRLSCWQRVDQMRQHLWKRWSKDYLHQLQQRTKWRVEDINVTPGSMVLIKEDNTPPLHWPLGRILEVHPGDDGIVRAATIKTTKGTFKRAANRLSLLPVEQ</sequence>
<dbReference type="GO" id="GO:0015074">
    <property type="term" value="P:DNA integration"/>
    <property type="evidence" value="ECO:0007669"/>
    <property type="project" value="InterPro"/>
</dbReference>
<dbReference type="Gene3D" id="3.30.420.10">
    <property type="entry name" value="Ribonuclease H-like superfamily/Ribonuclease H"/>
    <property type="match status" value="1"/>
</dbReference>
<dbReference type="InterPro" id="IPR001584">
    <property type="entry name" value="Integrase_cat-core"/>
</dbReference>
<dbReference type="SUPFAM" id="SSF50630">
    <property type="entry name" value="Acid proteases"/>
    <property type="match status" value="1"/>
</dbReference>